<proteinExistence type="predicted"/>
<name>A0A834TBF8_9FABA</name>
<evidence type="ECO:0000313" key="2">
    <source>
        <dbReference type="Proteomes" id="UP000634136"/>
    </source>
</evidence>
<gene>
    <name evidence="1" type="ORF">G2W53_024362</name>
</gene>
<comment type="caution">
    <text evidence="1">The sequence shown here is derived from an EMBL/GenBank/DDBJ whole genome shotgun (WGS) entry which is preliminary data.</text>
</comment>
<dbReference type="AlphaFoldDB" id="A0A834TBF8"/>
<keyword evidence="1" id="KW-0675">Receptor</keyword>
<evidence type="ECO:0000313" key="1">
    <source>
        <dbReference type="EMBL" id="KAF7818907.1"/>
    </source>
</evidence>
<sequence>MKLLRTMFINQTLCNRGLASHCIEWTVHKLHGTLGYAVSVHVTSHNVVRTLLLAWNNLERTSRIMLLQMTRTESSITPLIVANDRSEAAIMEVVRKFFQRVELHAAMEPAGEAAEEIPLLNSKVIHKSGNYVKGPWLTQEGTTRPPCEPLLCHKGHNGTWDQLSLSLLQSCRAQGPPLLWELPSLITPADSSNVRYEKM</sequence>
<dbReference type="Proteomes" id="UP000634136">
    <property type="component" value="Unassembled WGS sequence"/>
</dbReference>
<reference evidence="1" key="1">
    <citation type="submission" date="2020-09" db="EMBL/GenBank/DDBJ databases">
        <title>Genome-Enabled Discovery of Anthraquinone Biosynthesis in Senna tora.</title>
        <authorList>
            <person name="Kang S.-H."/>
            <person name="Pandey R.P."/>
            <person name="Lee C.-M."/>
            <person name="Sim J.-S."/>
            <person name="Jeong J.-T."/>
            <person name="Choi B.-S."/>
            <person name="Jung M."/>
            <person name="Ginzburg D."/>
            <person name="Zhao K."/>
            <person name="Won S.Y."/>
            <person name="Oh T.-J."/>
            <person name="Yu Y."/>
            <person name="Kim N.-H."/>
            <person name="Lee O.R."/>
            <person name="Lee T.-H."/>
            <person name="Bashyal P."/>
            <person name="Kim T.-S."/>
            <person name="Lee W.-H."/>
            <person name="Kawkins C."/>
            <person name="Kim C.-K."/>
            <person name="Kim J.S."/>
            <person name="Ahn B.O."/>
            <person name="Rhee S.Y."/>
            <person name="Sohng J.K."/>
        </authorList>
    </citation>
    <scope>NUCLEOTIDE SEQUENCE</scope>
    <source>
        <tissue evidence="1">Leaf</tissue>
    </source>
</reference>
<keyword evidence="2" id="KW-1185">Reference proteome</keyword>
<organism evidence="1 2">
    <name type="scientific">Senna tora</name>
    <dbReference type="NCBI Taxonomy" id="362788"/>
    <lineage>
        <taxon>Eukaryota</taxon>
        <taxon>Viridiplantae</taxon>
        <taxon>Streptophyta</taxon>
        <taxon>Embryophyta</taxon>
        <taxon>Tracheophyta</taxon>
        <taxon>Spermatophyta</taxon>
        <taxon>Magnoliopsida</taxon>
        <taxon>eudicotyledons</taxon>
        <taxon>Gunneridae</taxon>
        <taxon>Pentapetalae</taxon>
        <taxon>rosids</taxon>
        <taxon>fabids</taxon>
        <taxon>Fabales</taxon>
        <taxon>Fabaceae</taxon>
        <taxon>Caesalpinioideae</taxon>
        <taxon>Cassia clade</taxon>
        <taxon>Senna</taxon>
    </lineage>
</organism>
<dbReference type="EMBL" id="JAAIUW010000008">
    <property type="protein sequence ID" value="KAF7818907.1"/>
    <property type="molecule type" value="Genomic_DNA"/>
</dbReference>
<accession>A0A834TBF8</accession>
<protein>
    <submittedName>
        <fullName evidence="1">TNF receptor-associated factor family protein</fullName>
    </submittedName>
</protein>